<sequence length="253" mass="30285">MERYLTIGELSKLFKINVQTLHYYDSIGLLVPNERDSETGYRKYAFDQIYKLATIRYLRRNGYSLNKIESYMEYRNIEYTLESLKKQSLFLRKKWEELINIDTAIQRKIRFIELKQEDIKINHVFTKEYPDRYYLSIGDEDTVYLSDSFYFYPTIVFYENNCKHFGAYMFCEDIEEENEVLKHFSNLLKIPAGKYLCGYHLGPYENITETIETMRLHSNDLALGDRVIAINIIDQFVESDMDKYITELQIPIV</sequence>
<dbReference type="AlphaFoldDB" id="A0A1G8Z8H8"/>
<keyword evidence="1" id="KW-0678">Repressor</keyword>
<dbReference type="SUPFAM" id="SSF55136">
    <property type="entry name" value="Probable bacterial effector-binding domain"/>
    <property type="match status" value="1"/>
</dbReference>
<keyword evidence="2" id="KW-0805">Transcription regulation</keyword>
<dbReference type="Pfam" id="PF13411">
    <property type="entry name" value="MerR_1"/>
    <property type="match status" value="1"/>
</dbReference>
<dbReference type="Gene3D" id="1.10.1660.10">
    <property type="match status" value="1"/>
</dbReference>
<keyword evidence="4" id="KW-0804">Transcription</keyword>
<dbReference type="SUPFAM" id="SSF46955">
    <property type="entry name" value="Putative DNA-binding domain"/>
    <property type="match status" value="1"/>
</dbReference>
<dbReference type="InterPro" id="IPR009061">
    <property type="entry name" value="DNA-bd_dom_put_sf"/>
</dbReference>
<dbReference type="GO" id="GO:0003677">
    <property type="term" value="F:DNA binding"/>
    <property type="evidence" value="ECO:0007669"/>
    <property type="project" value="UniProtKB-KW"/>
</dbReference>
<dbReference type="InterPro" id="IPR000551">
    <property type="entry name" value="MerR-type_HTH_dom"/>
</dbReference>
<dbReference type="GO" id="GO:0003700">
    <property type="term" value="F:DNA-binding transcription factor activity"/>
    <property type="evidence" value="ECO:0007669"/>
    <property type="project" value="InterPro"/>
</dbReference>
<dbReference type="RefSeq" id="WP_090550477.1">
    <property type="nucleotide sequence ID" value="NZ_FNFP01000001.1"/>
</dbReference>
<feature type="domain" description="HTH merR-type" evidence="5">
    <location>
        <begin position="4"/>
        <end position="74"/>
    </location>
</feature>
<dbReference type="PROSITE" id="PS50937">
    <property type="entry name" value="HTH_MERR_2"/>
    <property type="match status" value="1"/>
</dbReference>
<dbReference type="InterPro" id="IPR011256">
    <property type="entry name" value="Reg_factor_effector_dom_sf"/>
</dbReference>
<evidence type="ECO:0000256" key="4">
    <source>
        <dbReference type="ARBA" id="ARBA00023163"/>
    </source>
</evidence>
<keyword evidence="3 6" id="KW-0238">DNA-binding</keyword>
<dbReference type="OrthoDB" id="9773308at2"/>
<evidence type="ECO:0000313" key="7">
    <source>
        <dbReference type="Proteomes" id="UP000198718"/>
    </source>
</evidence>
<dbReference type="STRING" id="393762.SAMN05660472_00760"/>
<dbReference type="Proteomes" id="UP000198718">
    <property type="component" value="Unassembled WGS sequence"/>
</dbReference>
<name>A0A1G8Z8H8_9FIRM</name>
<keyword evidence="7" id="KW-1185">Reference proteome</keyword>
<dbReference type="PANTHER" id="PTHR30204:SF69">
    <property type="entry name" value="MERR-FAMILY TRANSCRIPTIONAL REGULATOR"/>
    <property type="match status" value="1"/>
</dbReference>
<reference evidence="6 7" key="1">
    <citation type="submission" date="2016-10" db="EMBL/GenBank/DDBJ databases">
        <authorList>
            <person name="de Groot N.N."/>
        </authorList>
    </citation>
    <scope>NUCLEOTIDE SEQUENCE [LARGE SCALE GENOMIC DNA]</scope>
    <source>
        <strain evidence="6 7">DSM 18346</strain>
    </source>
</reference>
<evidence type="ECO:0000256" key="3">
    <source>
        <dbReference type="ARBA" id="ARBA00023125"/>
    </source>
</evidence>
<evidence type="ECO:0000259" key="5">
    <source>
        <dbReference type="PROSITE" id="PS50937"/>
    </source>
</evidence>
<evidence type="ECO:0000256" key="2">
    <source>
        <dbReference type="ARBA" id="ARBA00023015"/>
    </source>
</evidence>
<organism evidence="6 7">
    <name type="scientific">Natronincola ferrireducens</name>
    <dbReference type="NCBI Taxonomy" id="393762"/>
    <lineage>
        <taxon>Bacteria</taxon>
        <taxon>Bacillati</taxon>
        <taxon>Bacillota</taxon>
        <taxon>Clostridia</taxon>
        <taxon>Peptostreptococcales</taxon>
        <taxon>Natronincolaceae</taxon>
        <taxon>Natronincola</taxon>
    </lineage>
</organism>
<gene>
    <name evidence="6" type="ORF">SAMN05660472_00760</name>
</gene>
<dbReference type="EMBL" id="FNFP01000001">
    <property type="protein sequence ID" value="SDK10934.1"/>
    <property type="molecule type" value="Genomic_DNA"/>
</dbReference>
<dbReference type="SMART" id="SM00422">
    <property type="entry name" value="HTH_MERR"/>
    <property type="match status" value="1"/>
</dbReference>
<proteinExistence type="predicted"/>
<evidence type="ECO:0000313" key="6">
    <source>
        <dbReference type="EMBL" id="SDK10934.1"/>
    </source>
</evidence>
<dbReference type="PANTHER" id="PTHR30204">
    <property type="entry name" value="REDOX-CYCLING DRUG-SENSING TRANSCRIPTIONAL ACTIVATOR SOXR"/>
    <property type="match status" value="1"/>
</dbReference>
<dbReference type="Gene3D" id="3.20.80.10">
    <property type="entry name" value="Regulatory factor, effector binding domain"/>
    <property type="match status" value="1"/>
</dbReference>
<accession>A0A1G8Z8H8</accession>
<evidence type="ECO:0000256" key="1">
    <source>
        <dbReference type="ARBA" id="ARBA00022491"/>
    </source>
</evidence>
<dbReference type="InterPro" id="IPR047057">
    <property type="entry name" value="MerR_fam"/>
</dbReference>
<protein>
    <submittedName>
        <fullName evidence="6">DNA-binding transcriptional regulator, MerR family</fullName>
    </submittedName>
</protein>